<feature type="domain" description="GGDEF" evidence="2">
    <location>
        <begin position="523"/>
        <end position="654"/>
    </location>
</feature>
<evidence type="ECO:0000313" key="4">
    <source>
        <dbReference type="Proteomes" id="UP000484842"/>
    </source>
</evidence>
<proteinExistence type="predicted"/>
<keyword evidence="4" id="KW-1185">Reference proteome</keyword>
<dbReference type="PROSITE" id="PS50887">
    <property type="entry name" value="GGDEF"/>
    <property type="match status" value="1"/>
</dbReference>
<feature type="region of interest" description="Disordered" evidence="1">
    <location>
        <begin position="1"/>
        <end position="159"/>
    </location>
</feature>
<dbReference type="PANTHER" id="PTHR43102:SF2">
    <property type="entry name" value="GAF DOMAIN-CONTAINING PROTEIN"/>
    <property type="match status" value="1"/>
</dbReference>
<dbReference type="SMART" id="SM00267">
    <property type="entry name" value="GGDEF"/>
    <property type="match status" value="1"/>
</dbReference>
<protein>
    <submittedName>
        <fullName evidence="3">Diguanylate cyclase</fullName>
    </submittedName>
</protein>
<comment type="caution">
    <text evidence="3">The sequence shown here is derived from an EMBL/GenBank/DDBJ whole genome shotgun (WGS) entry which is preliminary data.</text>
</comment>
<name>A0A7X1NWI3_9DEIO</name>
<dbReference type="InterPro" id="IPR043128">
    <property type="entry name" value="Rev_trsase/Diguanyl_cyclase"/>
</dbReference>
<accession>A0A7X1NWI3</accession>
<dbReference type="InterPro" id="IPR000160">
    <property type="entry name" value="GGDEF_dom"/>
</dbReference>
<dbReference type="EMBL" id="WBSL01000003">
    <property type="protein sequence ID" value="MPY66769.1"/>
    <property type="molecule type" value="Genomic_DNA"/>
</dbReference>
<dbReference type="SUPFAM" id="SSF55073">
    <property type="entry name" value="Nucleotide cyclase"/>
    <property type="match status" value="1"/>
</dbReference>
<dbReference type="Pfam" id="PF00990">
    <property type="entry name" value="GGDEF"/>
    <property type="match status" value="1"/>
</dbReference>
<organism evidence="3 4">
    <name type="scientific">Deinococcus terrestris</name>
    <dbReference type="NCBI Taxonomy" id="2651870"/>
    <lineage>
        <taxon>Bacteria</taxon>
        <taxon>Thermotogati</taxon>
        <taxon>Deinococcota</taxon>
        <taxon>Deinococci</taxon>
        <taxon>Deinococcales</taxon>
        <taxon>Deinococcaceae</taxon>
        <taxon>Deinococcus</taxon>
    </lineage>
</organism>
<dbReference type="InterPro" id="IPR029787">
    <property type="entry name" value="Nucleotide_cyclase"/>
</dbReference>
<feature type="compositionally biased region" description="Low complexity" evidence="1">
    <location>
        <begin position="49"/>
        <end position="68"/>
    </location>
</feature>
<dbReference type="Gene3D" id="3.30.70.270">
    <property type="match status" value="1"/>
</dbReference>
<evidence type="ECO:0000256" key="1">
    <source>
        <dbReference type="SAM" id="MobiDB-lite"/>
    </source>
</evidence>
<dbReference type="Proteomes" id="UP000484842">
    <property type="component" value="Unassembled WGS sequence"/>
</dbReference>
<dbReference type="SUPFAM" id="SSF55781">
    <property type="entry name" value="GAF domain-like"/>
    <property type="match status" value="2"/>
</dbReference>
<evidence type="ECO:0000313" key="3">
    <source>
        <dbReference type="EMBL" id="MPY66769.1"/>
    </source>
</evidence>
<feature type="compositionally biased region" description="Basic and acidic residues" evidence="1">
    <location>
        <begin position="639"/>
        <end position="657"/>
    </location>
</feature>
<sequence length="664" mass="70435">MPDHGGGPAQGRLRVVQARCPPEQHGERPLHDVEDGDGDRRSLAHRAQHVGGAAVAAAHPANVDAAGAGDPGGGGNGPQQVGQSQERHEQQRVHGRITPRFYGATRQGTRSGAGPAPGQGRESQGRVTFAGGAFTRAPGPAARVRGVSSVPPPPPSSEPARLAALTRYRVLGTPPEASFNRVTRLAAQVLGVPLAAVNLVGEDHQWTKACLGGDVTATALDGSFCVWAVRQEGAVLVVPDARQDPRFRDFPSVRSGVVVAYAGAPLVTPDGHRIGTLCVTAPEPRDFTPAEQETLELLAEMVVDELELRLRTEELTRARDHAHTLRDLAELMGEPLGPGEMARRALRLLGGAMRLDWAGLLHLSEQASEVLSDLASAPAARFGAEVRWRLLDPAGGLRATLLSWERVFLDDAAAVTERCPELLGTGLASLAWLHVQVEEEGHAPDGAYVLLLARLGEPAAWLPEERLLLEAAARSVGVALERAEHLQALERAALTDALTGLGNRRALDDALDDADARFADTGEGYVLGVVDLDGMKRVNDERGHASGDDLLREFALGLPAPGLHVYRLGGDEYALLAPVAPGEDPRERAELLRRQVQEAVARVQEQGYPADASLGVAAVPGDAGGATAALRRADACMYADKRERGTGRDTRRDESAEHPLPCEA</sequence>
<dbReference type="PANTHER" id="PTHR43102">
    <property type="entry name" value="SLR1143 PROTEIN"/>
    <property type="match status" value="1"/>
</dbReference>
<dbReference type="CDD" id="cd01949">
    <property type="entry name" value="GGDEF"/>
    <property type="match status" value="1"/>
</dbReference>
<reference evidence="3 4" key="1">
    <citation type="submission" date="2019-10" db="EMBL/GenBank/DDBJ databases">
        <title>Deinococcus sp. isolated from soil.</title>
        <authorList>
            <person name="Li Y."/>
            <person name="Wang J."/>
        </authorList>
    </citation>
    <scope>NUCLEOTIDE SEQUENCE [LARGE SCALE GENOMIC DNA]</scope>
    <source>
        <strain evidence="3 4">SDU3-2</strain>
    </source>
</reference>
<dbReference type="NCBIfam" id="TIGR00254">
    <property type="entry name" value="GGDEF"/>
    <property type="match status" value="1"/>
</dbReference>
<feature type="region of interest" description="Disordered" evidence="1">
    <location>
        <begin position="639"/>
        <end position="664"/>
    </location>
</feature>
<dbReference type="Pfam" id="PF01590">
    <property type="entry name" value="GAF"/>
    <property type="match status" value="1"/>
</dbReference>
<gene>
    <name evidence="3" type="ORF">F8S09_08705</name>
</gene>
<dbReference type="InterPro" id="IPR003018">
    <property type="entry name" value="GAF"/>
</dbReference>
<dbReference type="SMART" id="SM00065">
    <property type="entry name" value="GAF"/>
    <property type="match status" value="1"/>
</dbReference>
<feature type="compositionally biased region" description="Basic and acidic residues" evidence="1">
    <location>
        <begin position="22"/>
        <end position="42"/>
    </location>
</feature>
<dbReference type="AlphaFoldDB" id="A0A7X1NWI3"/>
<dbReference type="Gene3D" id="3.30.450.40">
    <property type="match status" value="2"/>
</dbReference>
<dbReference type="InterPro" id="IPR029016">
    <property type="entry name" value="GAF-like_dom_sf"/>
</dbReference>
<evidence type="ECO:0000259" key="2">
    <source>
        <dbReference type="PROSITE" id="PS50887"/>
    </source>
</evidence>